<keyword evidence="3" id="KW-1185">Reference proteome</keyword>
<dbReference type="InterPro" id="IPR036412">
    <property type="entry name" value="HAD-like_sf"/>
</dbReference>
<dbReference type="InterPro" id="IPR041492">
    <property type="entry name" value="HAD_2"/>
</dbReference>
<dbReference type="PRINTS" id="PR00413">
    <property type="entry name" value="HADHALOGNASE"/>
</dbReference>
<gene>
    <name evidence="2" type="ordered locus">Acid345_4292</name>
</gene>
<protein>
    <submittedName>
        <fullName evidence="2">HAD-superfamily hydrolase, subfamily IA, variant 2</fullName>
    </submittedName>
</protein>
<name>Q1IIK8_KORVE</name>
<evidence type="ECO:0000313" key="2">
    <source>
        <dbReference type="EMBL" id="ABF43292.1"/>
    </source>
</evidence>
<dbReference type="HOGENOM" id="CLU_045011_3_2_0"/>
<dbReference type="NCBIfam" id="TIGR01493">
    <property type="entry name" value="HAD-SF-IA-v2"/>
    <property type="match status" value="1"/>
</dbReference>
<dbReference type="SFLD" id="SFLDS00003">
    <property type="entry name" value="Haloacid_Dehalogenase"/>
    <property type="match status" value="1"/>
</dbReference>
<dbReference type="RefSeq" id="WP_011525089.1">
    <property type="nucleotide sequence ID" value="NC_008009.1"/>
</dbReference>
<dbReference type="InterPro" id="IPR023214">
    <property type="entry name" value="HAD_sf"/>
</dbReference>
<dbReference type="eggNOG" id="COG1011">
    <property type="taxonomic scope" value="Bacteria"/>
</dbReference>
<dbReference type="EMBL" id="CP000360">
    <property type="protein sequence ID" value="ABF43292.1"/>
    <property type="molecule type" value="Genomic_DNA"/>
</dbReference>
<dbReference type="Proteomes" id="UP000002432">
    <property type="component" value="Chromosome"/>
</dbReference>
<evidence type="ECO:0000313" key="3">
    <source>
        <dbReference type="Proteomes" id="UP000002432"/>
    </source>
</evidence>
<dbReference type="Gene3D" id="3.40.50.1000">
    <property type="entry name" value="HAD superfamily/HAD-like"/>
    <property type="match status" value="1"/>
</dbReference>
<sequence>MRMALNFDEFEFLSFDCYGTLINWEKGILGVLQPILQSHAVVLSDDAALAVYGEIEPKLQRPYRRYRDVLRDVVREFGKRTGFVATEEEMDSLPQSLKDWHPYEDTVAALGRLKKKYKLVILSNIDDHLFAASAKHLQVKFDAVITAEQVKSYKPDHAHWIEMLHRCKTVPQRVLHVGQSIYHDVVPGKAMGFKTIWVHRAPGYGATRPAHEEPDLEVKSLKELADLAGA</sequence>
<accession>Q1IIK8</accession>
<dbReference type="SUPFAM" id="SSF56784">
    <property type="entry name" value="HAD-like"/>
    <property type="match status" value="1"/>
</dbReference>
<dbReference type="InterPro" id="IPR006439">
    <property type="entry name" value="HAD-SF_hydro_IA"/>
</dbReference>
<reference evidence="2 3" key="1">
    <citation type="journal article" date="2009" name="Appl. Environ. Microbiol.">
        <title>Three genomes from the phylum Acidobacteria provide insight into the lifestyles of these microorganisms in soils.</title>
        <authorList>
            <person name="Ward N.L."/>
            <person name="Challacombe J.F."/>
            <person name="Janssen P.H."/>
            <person name="Henrissat B."/>
            <person name="Coutinho P.M."/>
            <person name="Wu M."/>
            <person name="Xie G."/>
            <person name="Haft D.H."/>
            <person name="Sait M."/>
            <person name="Badger J."/>
            <person name="Barabote R.D."/>
            <person name="Bradley B."/>
            <person name="Brettin T.S."/>
            <person name="Brinkac L.M."/>
            <person name="Bruce D."/>
            <person name="Creasy T."/>
            <person name="Daugherty S.C."/>
            <person name="Davidsen T.M."/>
            <person name="DeBoy R.T."/>
            <person name="Detter J.C."/>
            <person name="Dodson R.J."/>
            <person name="Durkin A.S."/>
            <person name="Ganapathy A."/>
            <person name="Gwinn-Giglio M."/>
            <person name="Han C.S."/>
            <person name="Khouri H."/>
            <person name="Kiss H."/>
            <person name="Kothari S.P."/>
            <person name="Madupu R."/>
            <person name="Nelson K.E."/>
            <person name="Nelson W.C."/>
            <person name="Paulsen I."/>
            <person name="Penn K."/>
            <person name="Ren Q."/>
            <person name="Rosovitz M.J."/>
            <person name="Selengut J.D."/>
            <person name="Shrivastava S."/>
            <person name="Sullivan S.A."/>
            <person name="Tapia R."/>
            <person name="Thompson L.S."/>
            <person name="Watkins K.L."/>
            <person name="Yang Q."/>
            <person name="Yu C."/>
            <person name="Zafar N."/>
            <person name="Zhou L."/>
            <person name="Kuske C.R."/>
        </authorList>
    </citation>
    <scope>NUCLEOTIDE SEQUENCE [LARGE SCALE GENOMIC DNA]</scope>
    <source>
        <strain evidence="2 3">Ellin345</strain>
    </source>
</reference>
<dbReference type="PANTHER" id="PTHR43316">
    <property type="entry name" value="HYDROLASE, HALOACID DELAHOGENASE-RELATED"/>
    <property type="match status" value="1"/>
</dbReference>
<dbReference type="AlphaFoldDB" id="Q1IIK8"/>
<keyword evidence="1 2" id="KW-0378">Hydrolase</keyword>
<dbReference type="Gene3D" id="1.10.150.750">
    <property type="match status" value="1"/>
</dbReference>
<dbReference type="EnsemblBacteria" id="ABF43292">
    <property type="protein sequence ID" value="ABF43292"/>
    <property type="gene ID" value="Acid345_4292"/>
</dbReference>
<dbReference type="SFLD" id="SFLDG01129">
    <property type="entry name" value="C1.5:_HAD__Beta-PGM__Phosphata"/>
    <property type="match status" value="1"/>
</dbReference>
<dbReference type="GO" id="GO:0016787">
    <property type="term" value="F:hydrolase activity"/>
    <property type="evidence" value="ECO:0007669"/>
    <property type="project" value="UniProtKB-KW"/>
</dbReference>
<dbReference type="KEGG" id="aba:Acid345_4292"/>
<dbReference type="Pfam" id="PF13419">
    <property type="entry name" value="HAD_2"/>
    <property type="match status" value="1"/>
</dbReference>
<proteinExistence type="predicted"/>
<dbReference type="STRING" id="204669.Acid345_4292"/>
<dbReference type="InterPro" id="IPR051540">
    <property type="entry name" value="S-2-haloacid_dehalogenase"/>
</dbReference>
<evidence type="ECO:0000256" key="1">
    <source>
        <dbReference type="ARBA" id="ARBA00022801"/>
    </source>
</evidence>
<dbReference type="PANTHER" id="PTHR43316:SF9">
    <property type="entry name" value="ACID DEHALOGENASE, PUTATIVE (AFU_ORTHOLOGUE AFUA_6G14460)-RELATED"/>
    <property type="match status" value="1"/>
</dbReference>
<organism evidence="2 3">
    <name type="scientific">Koribacter versatilis (strain Ellin345)</name>
    <dbReference type="NCBI Taxonomy" id="204669"/>
    <lineage>
        <taxon>Bacteria</taxon>
        <taxon>Pseudomonadati</taxon>
        <taxon>Acidobacteriota</taxon>
        <taxon>Terriglobia</taxon>
        <taxon>Terriglobales</taxon>
        <taxon>Candidatus Korobacteraceae</taxon>
        <taxon>Candidatus Korobacter</taxon>
    </lineage>
</organism>